<keyword evidence="3" id="KW-1185">Reference proteome</keyword>
<evidence type="ECO:0000313" key="2">
    <source>
        <dbReference type="EMBL" id="ETI35015.1"/>
    </source>
</evidence>
<comment type="caution">
    <text evidence="2">The sequence shown here is derived from an EMBL/GenBank/DDBJ whole genome shotgun (WGS) entry which is preliminary data.</text>
</comment>
<keyword evidence="1" id="KW-0732">Signal</keyword>
<evidence type="ECO:0000256" key="1">
    <source>
        <dbReference type="SAM" id="SignalP"/>
    </source>
</evidence>
<dbReference type="AlphaFoldDB" id="V9E7H2"/>
<dbReference type="EMBL" id="ANIZ01003247">
    <property type="protein sequence ID" value="ETI35015.1"/>
    <property type="molecule type" value="Genomic_DNA"/>
</dbReference>
<gene>
    <name evidence="2" type="ORF">F443_18591</name>
</gene>
<sequence>MTSFAILALATSRAFCGLNGRVAAPLKLNQKKAAYILARTPSLGYSNQARIKSSVKNLFQPGDLDSAPITTCVEDFVASKRTSKQRRGAR</sequence>
<protein>
    <recommendedName>
        <fullName evidence="4">RxLR effector protein</fullName>
    </recommendedName>
</protein>
<dbReference type="Proteomes" id="UP000018721">
    <property type="component" value="Unassembled WGS sequence"/>
</dbReference>
<proteinExistence type="predicted"/>
<feature type="signal peptide" evidence="1">
    <location>
        <begin position="1"/>
        <end position="16"/>
    </location>
</feature>
<feature type="chain" id="PRO_5004773930" description="RxLR effector protein" evidence="1">
    <location>
        <begin position="17"/>
        <end position="90"/>
    </location>
</feature>
<organism evidence="2 3">
    <name type="scientific">Phytophthora nicotianae P1569</name>
    <dbReference type="NCBI Taxonomy" id="1317065"/>
    <lineage>
        <taxon>Eukaryota</taxon>
        <taxon>Sar</taxon>
        <taxon>Stramenopiles</taxon>
        <taxon>Oomycota</taxon>
        <taxon>Peronosporomycetes</taxon>
        <taxon>Peronosporales</taxon>
        <taxon>Peronosporaceae</taxon>
        <taxon>Phytophthora</taxon>
    </lineage>
</organism>
<dbReference type="HOGENOM" id="CLU_2445614_0_0_1"/>
<evidence type="ECO:0000313" key="3">
    <source>
        <dbReference type="Proteomes" id="UP000018721"/>
    </source>
</evidence>
<accession>V9E7H2</accession>
<reference evidence="2 3" key="1">
    <citation type="submission" date="2013-11" db="EMBL/GenBank/DDBJ databases">
        <title>The Genome Sequence of Phytophthora parasitica P1569.</title>
        <authorList>
            <consortium name="The Broad Institute Genomics Platform"/>
            <person name="Russ C."/>
            <person name="Tyler B."/>
            <person name="Panabieres F."/>
            <person name="Shan W."/>
            <person name="Tripathy S."/>
            <person name="Grunwald N."/>
            <person name="Machado M."/>
            <person name="Johnson C.S."/>
            <person name="Arredondo F."/>
            <person name="Hong C."/>
            <person name="Coffey M."/>
            <person name="Young S.K."/>
            <person name="Zeng Q."/>
            <person name="Gargeya S."/>
            <person name="Fitzgerald M."/>
            <person name="Abouelleil A."/>
            <person name="Alvarado L."/>
            <person name="Chapman S.B."/>
            <person name="Gainer-Dewar J."/>
            <person name="Goldberg J."/>
            <person name="Griggs A."/>
            <person name="Gujja S."/>
            <person name="Hansen M."/>
            <person name="Howarth C."/>
            <person name="Imamovic A."/>
            <person name="Ireland A."/>
            <person name="Larimer J."/>
            <person name="McCowan C."/>
            <person name="Murphy C."/>
            <person name="Pearson M."/>
            <person name="Poon T.W."/>
            <person name="Priest M."/>
            <person name="Roberts A."/>
            <person name="Saif S."/>
            <person name="Shea T."/>
            <person name="Sykes S."/>
            <person name="Wortman J."/>
            <person name="Nusbaum C."/>
            <person name="Birren B."/>
        </authorList>
    </citation>
    <scope>NUCLEOTIDE SEQUENCE [LARGE SCALE GENOMIC DNA]</scope>
    <source>
        <strain evidence="2 3">P1569</strain>
    </source>
</reference>
<name>V9E7H2_PHYNI</name>
<evidence type="ECO:0008006" key="4">
    <source>
        <dbReference type="Google" id="ProtNLM"/>
    </source>
</evidence>